<dbReference type="Gene3D" id="3.80.10.10">
    <property type="entry name" value="Ribonuclease Inhibitor"/>
    <property type="match status" value="1"/>
</dbReference>
<dbReference type="PRINTS" id="PR00364">
    <property type="entry name" value="DISEASERSIST"/>
</dbReference>
<accession>A0A2Z6NFH6</accession>
<dbReference type="InterPro" id="IPR002182">
    <property type="entry name" value="NB-ARC"/>
</dbReference>
<dbReference type="EMBL" id="DF973971">
    <property type="protein sequence ID" value="GAU43418.1"/>
    <property type="molecule type" value="Genomic_DNA"/>
</dbReference>
<evidence type="ECO:0000256" key="1">
    <source>
        <dbReference type="ARBA" id="ARBA00008894"/>
    </source>
</evidence>
<dbReference type="Gene3D" id="3.40.50.300">
    <property type="entry name" value="P-loop containing nucleotide triphosphate hydrolases"/>
    <property type="match status" value="1"/>
</dbReference>
<evidence type="ECO:0000259" key="5">
    <source>
        <dbReference type="Pfam" id="PF00931"/>
    </source>
</evidence>
<dbReference type="Proteomes" id="UP000242715">
    <property type="component" value="Unassembled WGS sequence"/>
</dbReference>
<feature type="domain" description="NB-ARC" evidence="5">
    <location>
        <begin position="181"/>
        <end position="345"/>
    </location>
</feature>
<reference evidence="7" key="1">
    <citation type="journal article" date="2017" name="Front. Plant Sci.">
        <title>Climate Clever Clovers: New Paradigm to Reduce the Environmental Footprint of Ruminants by Breeding Low Methanogenic Forages Utilizing Haplotype Variation.</title>
        <authorList>
            <person name="Kaur P."/>
            <person name="Appels R."/>
            <person name="Bayer P.E."/>
            <person name="Keeble-Gagnere G."/>
            <person name="Wang J."/>
            <person name="Hirakawa H."/>
            <person name="Shirasawa K."/>
            <person name="Vercoe P."/>
            <person name="Stefanova K."/>
            <person name="Durmic Z."/>
            <person name="Nichols P."/>
            <person name="Revell C."/>
            <person name="Isobe S.N."/>
            <person name="Edwards D."/>
            <person name="Erskine W."/>
        </authorList>
    </citation>
    <scope>NUCLEOTIDE SEQUENCE [LARGE SCALE GENOMIC DNA]</scope>
    <source>
        <strain evidence="7">cv. Daliak</strain>
    </source>
</reference>
<dbReference type="InterPro" id="IPR032675">
    <property type="entry name" value="LRR_dom_sf"/>
</dbReference>
<dbReference type="InterPro" id="IPR050905">
    <property type="entry name" value="Plant_NBS-LRR"/>
</dbReference>
<keyword evidence="3" id="KW-0677">Repeat</keyword>
<evidence type="ECO:0000256" key="4">
    <source>
        <dbReference type="ARBA" id="ARBA00022821"/>
    </source>
</evidence>
<dbReference type="InterPro" id="IPR027417">
    <property type="entry name" value="P-loop_NTPase"/>
</dbReference>
<gene>
    <name evidence="6" type="ORF">TSUD_398930</name>
</gene>
<evidence type="ECO:0000313" key="6">
    <source>
        <dbReference type="EMBL" id="GAU43418.1"/>
    </source>
</evidence>
<dbReference type="Pfam" id="PF00931">
    <property type="entry name" value="NB-ARC"/>
    <property type="match status" value="1"/>
</dbReference>
<dbReference type="OrthoDB" id="1898799at2759"/>
<dbReference type="SUPFAM" id="SSF52058">
    <property type="entry name" value="L domain-like"/>
    <property type="match status" value="1"/>
</dbReference>
<keyword evidence="4" id="KW-0611">Plant defense</keyword>
<dbReference type="SUPFAM" id="SSF52540">
    <property type="entry name" value="P-loop containing nucleoside triphosphate hydrolases"/>
    <property type="match status" value="1"/>
</dbReference>
<keyword evidence="7" id="KW-1185">Reference proteome</keyword>
<dbReference type="AlphaFoldDB" id="A0A2Z6NFH6"/>
<name>A0A2Z6NFH6_TRISU</name>
<dbReference type="PANTHER" id="PTHR33463:SF198">
    <property type="entry name" value="RPP4C3"/>
    <property type="match status" value="1"/>
</dbReference>
<proteinExistence type="inferred from homology"/>
<dbReference type="SMART" id="SM00369">
    <property type="entry name" value="LRR_TYP"/>
    <property type="match status" value="2"/>
</dbReference>
<dbReference type="InterPro" id="IPR003591">
    <property type="entry name" value="Leu-rich_rpt_typical-subtyp"/>
</dbReference>
<evidence type="ECO:0000256" key="2">
    <source>
        <dbReference type="ARBA" id="ARBA00022614"/>
    </source>
</evidence>
<protein>
    <recommendedName>
        <fullName evidence="5">NB-ARC domain-containing protein</fullName>
    </recommendedName>
</protein>
<evidence type="ECO:0000256" key="3">
    <source>
        <dbReference type="ARBA" id="ARBA00022737"/>
    </source>
</evidence>
<evidence type="ECO:0000313" key="7">
    <source>
        <dbReference type="Proteomes" id="UP000242715"/>
    </source>
</evidence>
<keyword evidence="2" id="KW-0433">Leucine-rich repeat</keyword>
<organism evidence="6 7">
    <name type="scientific">Trifolium subterraneum</name>
    <name type="common">Subterranean clover</name>
    <dbReference type="NCBI Taxonomy" id="3900"/>
    <lineage>
        <taxon>Eukaryota</taxon>
        <taxon>Viridiplantae</taxon>
        <taxon>Streptophyta</taxon>
        <taxon>Embryophyta</taxon>
        <taxon>Tracheophyta</taxon>
        <taxon>Spermatophyta</taxon>
        <taxon>Magnoliopsida</taxon>
        <taxon>eudicotyledons</taxon>
        <taxon>Gunneridae</taxon>
        <taxon>Pentapetalae</taxon>
        <taxon>rosids</taxon>
        <taxon>fabids</taxon>
        <taxon>Fabales</taxon>
        <taxon>Fabaceae</taxon>
        <taxon>Papilionoideae</taxon>
        <taxon>50 kb inversion clade</taxon>
        <taxon>NPAAA clade</taxon>
        <taxon>Hologalegina</taxon>
        <taxon>IRL clade</taxon>
        <taxon>Trifolieae</taxon>
        <taxon>Trifolium</taxon>
    </lineage>
</organism>
<dbReference type="PANTHER" id="PTHR33463">
    <property type="entry name" value="NB-ARC DOMAIN-CONTAINING PROTEIN-RELATED"/>
    <property type="match status" value="1"/>
</dbReference>
<comment type="similarity">
    <text evidence="1">Belongs to the disease resistance NB-LRR family.</text>
</comment>
<dbReference type="GO" id="GO:0043531">
    <property type="term" value="F:ADP binding"/>
    <property type="evidence" value="ECO:0007669"/>
    <property type="project" value="InterPro"/>
</dbReference>
<sequence length="692" mass="79394">MEILTSVVGKIIDYTFVSIGRQTSYLIFYKGNFKMLADDVKDLQDARERVFHLVEEERRNGKEIERDVVNWLEKVNEVIETANKLQQDPRRANVKCSTWGFPNLILRHQLNPRRANVKCSTWGFPNLILRHQLSRKAKKIANDVVQTKGKGTFNQVGYRPALDGVASSFSTRGSEIYETRESLKEDIVKALSNPNSCNIGIYGLGGVGKTTLVEEVKLTAKQLKLFDKVVITHVSQNPDFKTIQGEIADLLGLRFDEETIFGRANRLRQRIKMEKSILVILDNIWTMLDLKKVGIPFGNEHKGCKLLMTCRNQNVLVQMDVPNDFTFKLELMSKNETWNLFQFMAGDVVKDNNLKDIAFQVAQKCEEMDLTYSAFELSYNSLENDEMRDLFLLFALMEGGKVEYVLKVAMGLNILKHVNTMDEARNKLYTIIRSLEHVGINMYLRKQSGEEWPTNEFLNRCMQIVLQRCHIHELPHTIVCPNIKLFLLTSENRSLKIPDTFFEGMVSLRVLDLTYLNLSSLPTSFQLLTDLKTLCLDDCILENMAAIEGLQNLEILGIRKSYIIKFPREIGRLTQLRMLDLSNSGIEVLPSNIISSLINLEELYMGNTSINWEDVNSTVQDGNASIAELQKLPNLTALELQIRETWMLPRGMQLMFEKLIFFKIAIGDVWKWEDIEDATLKTLMLKLGTNIH</sequence>